<sequence length="133" mass="15433">MIPRKVLIFLHGLNNFDAVYEARYIQRQREHPPKQSHPTPHVLSSCPNGWIAYEGSCYLFNNKDNMSFVAAEEFCTQNGGHVVHIDDEAENNFIKDQARQYTHTSNWDPSQPNDGSYAECVVLWADQDYKWDI</sequence>
<dbReference type="Pfam" id="PF00059">
    <property type="entry name" value="Lectin_C"/>
    <property type="match status" value="1"/>
</dbReference>
<evidence type="ECO:0000313" key="3">
    <source>
        <dbReference type="Proteomes" id="UP001164746"/>
    </source>
</evidence>
<dbReference type="SMART" id="SM00034">
    <property type="entry name" value="CLECT"/>
    <property type="match status" value="1"/>
</dbReference>
<proteinExistence type="predicted"/>
<accession>A0ABY7E3B3</accession>
<reference evidence="2" key="1">
    <citation type="submission" date="2022-11" db="EMBL/GenBank/DDBJ databases">
        <title>Centuries of genome instability and evolution in soft-shell clam transmissible cancer (bioRxiv).</title>
        <authorList>
            <person name="Hart S.F.M."/>
            <person name="Yonemitsu M.A."/>
            <person name="Giersch R.M."/>
            <person name="Beal B.F."/>
            <person name="Arriagada G."/>
            <person name="Davis B.W."/>
            <person name="Ostrander E.A."/>
            <person name="Goff S.P."/>
            <person name="Metzger M.J."/>
        </authorList>
    </citation>
    <scope>NUCLEOTIDE SEQUENCE</scope>
    <source>
        <strain evidence="2">MELC-2E11</strain>
        <tissue evidence="2">Siphon/mantle</tissue>
    </source>
</reference>
<evidence type="ECO:0000259" key="1">
    <source>
        <dbReference type="PROSITE" id="PS50041"/>
    </source>
</evidence>
<dbReference type="PROSITE" id="PS50041">
    <property type="entry name" value="C_TYPE_LECTIN_2"/>
    <property type="match status" value="1"/>
</dbReference>
<name>A0ABY7E3B3_MYAAR</name>
<keyword evidence="3" id="KW-1185">Reference proteome</keyword>
<dbReference type="InterPro" id="IPR050111">
    <property type="entry name" value="C-type_lectin/snaclec_domain"/>
</dbReference>
<dbReference type="CDD" id="cd00037">
    <property type="entry name" value="CLECT"/>
    <property type="match status" value="1"/>
</dbReference>
<gene>
    <name evidence="2" type="ORF">MAR_019859</name>
</gene>
<organism evidence="2 3">
    <name type="scientific">Mya arenaria</name>
    <name type="common">Soft-shell clam</name>
    <dbReference type="NCBI Taxonomy" id="6604"/>
    <lineage>
        <taxon>Eukaryota</taxon>
        <taxon>Metazoa</taxon>
        <taxon>Spiralia</taxon>
        <taxon>Lophotrochozoa</taxon>
        <taxon>Mollusca</taxon>
        <taxon>Bivalvia</taxon>
        <taxon>Autobranchia</taxon>
        <taxon>Heteroconchia</taxon>
        <taxon>Euheterodonta</taxon>
        <taxon>Imparidentia</taxon>
        <taxon>Neoheterodontei</taxon>
        <taxon>Myida</taxon>
        <taxon>Myoidea</taxon>
        <taxon>Myidae</taxon>
        <taxon>Mya</taxon>
    </lineage>
</organism>
<dbReference type="SUPFAM" id="SSF56436">
    <property type="entry name" value="C-type lectin-like"/>
    <property type="match status" value="1"/>
</dbReference>
<dbReference type="InterPro" id="IPR016186">
    <property type="entry name" value="C-type_lectin-like/link_sf"/>
</dbReference>
<dbReference type="PANTHER" id="PTHR22803">
    <property type="entry name" value="MANNOSE, PHOSPHOLIPASE, LECTIN RECEPTOR RELATED"/>
    <property type="match status" value="1"/>
</dbReference>
<dbReference type="Gene3D" id="3.10.100.10">
    <property type="entry name" value="Mannose-Binding Protein A, subunit A"/>
    <property type="match status" value="1"/>
</dbReference>
<dbReference type="Proteomes" id="UP001164746">
    <property type="component" value="Chromosome 5"/>
</dbReference>
<evidence type="ECO:0000313" key="2">
    <source>
        <dbReference type="EMBL" id="WAR04490.1"/>
    </source>
</evidence>
<feature type="domain" description="C-type lectin" evidence="1">
    <location>
        <begin position="53"/>
        <end position="107"/>
    </location>
</feature>
<dbReference type="EMBL" id="CP111016">
    <property type="protein sequence ID" value="WAR04490.1"/>
    <property type="molecule type" value="Genomic_DNA"/>
</dbReference>
<dbReference type="InterPro" id="IPR001304">
    <property type="entry name" value="C-type_lectin-like"/>
</dbReference>
<protein>
    <submittedName>
        <fullName evidence="2">CLC6A-like protein</fullName>
    </submittedName>
</protein>
<dbReference type="InterPro" id="IPR016187">
    <property type="entry name" value="CTDL_fold"/>
</dbReference>